<dbReference type="InterPro" id="IPR038441">
    <property type="entry name" value="THAP_Znf_sf"/>
</dbReference>
<dbReference type="PANTHER" id="PTHR46927:SF3">
    <property type="entry name" value="THAP-TYPE DOMAIN-CONTAINING PROTEIN"/>
    <property type="match status" value="1"/>
</dbReference>
<evidence type="ECO:0000256" key="4">
    <source>
        <dbReference type="ARBA" id="ARBA00023125"/>
    </source>
</evidence>
<evidence type="ECO:0000259" key="6">
    <source>
        <dbReference type="PROSITE" id="PS50950"/>
    </source>
</evidence>
<organism evidence="7">
    <name type="scientific">Fopius arisanus</name>
    <dbReference type="NCBI Taxonomy" id="64838"/>
    <lineage>
        <taxon>Eukaryota</taxon>
        <taxon>Metazoa</taxon>
        <taxon>Ecdysozoa</taxon>
        <taxon>Arthropoda</taxon>
        <taxon>Hexapoda</taxon>
        <taxon>Insecta</taxon>
        <taxon>Pterygota</taxon>
        <taxon>Neoptera</taxon>
        <taxon>Endopterygota</taxon>
        <taxon>Hymenoptera</taxon>
        <taxon>Apocrita</taxon>
        <taxon>Ichneumonoidea</taxon>
        <taxon>Braconidae</taxon>
        <taxon>Opiinae</taxon>
        <taxon>Fopius</taxon>
    </lineage>
</organism>
<keyword evidence="4 5" id="KW-0238">DNA-binding</keyword>
<keyword evidence="1" id="KW-0479">Metal-binding</keyword>
<evidence type="ECO:0000256" key="1">
    <source>
        <dbReference type="ARBA" id="ARBA00022723"/>
    </source>
</evidence>
<feature type="non-terminal residue" evidence="7">
    <location>
        <position position="126"/>
    </location>
</feature>
<dbReference type="SUPFAM" id="SSF57716">
    <property type="entry name" value="Glucocorticoid receptor-like (DNA-binding domain)"/>
    <property type="match status" value="1"/>
</dbReference>
<dbReference type="InterPro" id="IPR052224">
    <property type="entry name" value="THAP_domain_protein"/>
</dbReference>
<dbReference type="GO" id="GO:0003677">
    <property type="term" value="F:DNA binding"/>
    <property type="evidence" value="ECO:0007669"/>
    <property type="project" value="UniProtKB-UniRule"/>
</dbReference>
<evidence type="ECO:0000313" key="7">
    <source>
        <dbReference type="EMBL" id="JAG80316.1"/>
    </source>
</evidence>
<protein>
    <submittedName>
        <fullName evidence="7">THAP5 protein</fullName>
    </submittedName>
</protein>
<sequence>MRCCYCKKMKEKNKELTFHQFPKDEKLEKIWVQKMGKLNWIPKKWHVLCAEHFSKESIDFRDSRARLRIGSVPTIFQHSKENLGLSPAAESIVHVNKCKLILFQHLYSTGIFFIQYEASGLMYINS</sequence>
<gene>
    <name evidence="7" type="primary">THAP5</name>
    <name evidence="7" type="ORF">g.18498</name>
</gene>
<dbReference type="AlphaFoldDB" id="A0A0C9R2V3"/>
<name>A0A0C9R2V3_9HYME</name>
<evidence type="ECO:0000256" key="3">
    <source>
        <dbReference type="ARBA" id="ARBA00022833"/>
    </source>
</evidence>
<dbReference type="InterPro" id="IPR006612">
    <property type="entry name" value="THAP_Znf"/>
</dbReference>
<dbReference type="Pfam" id="PF05485">
    <property type="entry name" value="THAP"/>
    <property type="match status" value="1"/>
</dbReference>
<keyword evidence="2 5" id="KW-0863">Zinc-finger</keyword>
<reference evidence="7" key="1">
    <citation type="submission" date="2015-01" db="EMBL/GenBank/DDBJ databases">
        <title>Transcriptome Assembly of Fopius arisanus.</title>
        <authorList>
            <person name="Geib S."/>
        </authorList>
    </citation>
    <scope>NUCLEOTIDE SEQUENCE</scope>
</reference>
<dbReference type="EMBL" id="GBYB01010549">
    <property type="protein sequence ID" value="JAG80316.1"/>
    <property type="molecule type" value="Transcribed_RNA"/>
</dbReference>
<dbReference type="PANTHER" id="PTHR46927">
    <property type="entry name" value="AGAP005574-PA"/>
    <property type="match status" value="1"/>
</dbReference>
<dbReference type="SMART" id="SM00692">
    <property type="entry name" value="DM3"/>
    <property type="match status" value="1"/>
</dbReference>
<dbReference type="PROSITE" id="PS50950">
    <property type="entry name" value="ZF_THAP"/>
    <property type="match status" value="1"/>
</dbReference>
<dbReference type="GO" id="GO:0008270">
    <property type="term" value="F:zinc ion binding"/>
    <property type="evidence" value="ECO:0007669"/>
    <property type="project" value="UniProtKB-KW"/>
</dbReference>
<evidence type="ECO:0000256" key="2">
    <source>
        <dbReference type="ARBA" id="ARBA00022771"/>
    </source>
</evidence>
<evidence type="ECO:0000256" key="5">
    <source>
        <dbReference type="PROSITE-ProRule" id="PRU00309"/>
    </source>
</evidence>
<keyword evidence="3" id="KW-0862">Zinc</keyword>
<feature type="domain" description="THAP-type" evidence="6">
    <location>
        <begin position="1"/>
        <end position="76"/>
    </location>
</feature>
<proteinExistence type="predicted"/>
<dbReference type="Gene3D" id="6.20.210.20">
    <property type="entry name" value="THAP domain"/>
    <property type="match status" value="1"/>
</dbReference>
<accession>A0A0C9R2V3</accession>
<dbReference type="SMART" id="SM00980">
    <property type="entry name" value="THAP"/>
    <property type="match status" value="1"/>
</dbReference>